<dbReference type="EMBL" id="JBHSKD010000012">
    <property type="protein sequence ID" value="MFC5177512.1"/>
    <property type="molecule type" value="Genomic_DNA"/>
</dbReference>
<keyword evidence="3" id="KW-0804">Transcription</keyword>
<dbReference type="InterPro" id="IPR009057">
    <property type="entry name" value="Homeodomain-like_sf"/>
</dbReference>
<evidence type="ECO:0000256" key="1">
    <source>
        <dbReference type="ARBA" id="ARBA00023015"/>
    </source>
</evidence>
<keyword evidence="2 4" id="KW-0238">DNA-binding</keyword>
<proteinExistence type="predicted"/>
<dbReference type="PRINTS" id="PR00455">
    <property type="entry name" value="HTHTETR"/>
</dbReference>
<evidence type="ECO:0000256" key="2">
    <source>
        <dbReference type="ARBA" id="ARBA00023125"/>
    </source>
</evidence>
<keyword evidence="1" id="KW-0805">Transcription regulation</keyword>
<name>A0ABW0BKR3_9ACTN</name>
<dbReference type="Gene3D" id="1.10.357.10">
    <property type="entry name" value="Tetracycline Repressor, domain 2"/>
    <property type="match status" value="1"/>
</dbReference>
<reference evidence="7" key="1">
    <citation type="journal article" date="2019" name="Int. J. Syst. Evol. Microbiol.">
        <title>The Global Catalogue of Microorganisms (GCM) 10K type strain sequencing project: providing services to taxonomists for standard genome sequencing and annotation.</title>
        <authorList>
            <consortium name="The Broad Institute Genomics Platform"/>
            <consortium name="The Broad Institute Genome Sequencing Center for Infectious Disease"/>
            <person name="Wu L."/>
            <person name="Ma J."/>
        </authorList>
    </citation>
    <scope>NUCLEOTIDE SEQUENCE [LARGE SCALE GENOMIC DNA]</scope>
    <source>
        <strain evidence="7">DFY41</strain>
    </source>
</reference>
<keyword evidence="7" id="KW-1185">Reference proteome</keyword>
<dbReference type="PANTHER" id="PTHR30055">
    <property type="entry name" value="HTH-TYPE TRANSCRIPTIONAL REGULATOR RUTR"/>
    <property type="match status" value="1"/>
</dbReference>
<evidence type="ECO:0000259" key="5">
    <source>
        <dbReference type="PROSITE" id="PS50977"/>
    </source>
</evidence>
<dbReference type="InterPro" id="IPR050109">
    <property type="entry name" value="HTH-type_TetR-like_transc_reg"/>
</dbReference>
<protein>
    <submittedName>
        <fullName evidence="6">TetR/AcrR family transcriptional regulator</fullName>
    </submittedName>
</protein>
<evidence type="ECO:0000256" key="3">
    <source>
        <dbReference type="ARBA" id="ARBA00023163"/>
    </source>
</evidence>
<gene>
    <name evidence="6" type="ORF">ACFPGP_12565</name>
</gene>
<organism evidence="6 7">
    <name type="scientific">Nocardioides taihuensis</name>
    <dbReference type="NCBI Taxonomy" id="1835606"/>
    <lineage>
        <taxon>Bacteria</taxon>
        <taxon>Bacillati</taxon>
        <taxon>Actinomycetota</taxon>
        <taxon>Actinomycetes</taxon>
        <taxon>Propionibacteriales</taxon>
        <taxon>Nocardioidaceae</taxon>
        <taxon>Nocardioides</taxon>
    </lineage>
</organism>
<dbReference type="PANTHER" id="PTHR30055:SF234">
    <property type="entry name" value="HTH-TYPE TRANSCRIPTIONAL REGULATOR BETI"/>
    <property type="match status" value="1"/>
</dbReference>
<accession>A0ABW0BKR3</accession>
<feature type="domain" description="HTH tetR-type" evidence="5">
    <location>
        <begin position="16"/>
        <end position="76"/>
    </location>
</feature>
<evidence type="ECO:0000313" key="6">
    <source>
        <dbReference type="EMBL" id="MFC5177512.1"/>
    </source>
</evidence>
<dbReference type="Proteomes" id="UP001596087">
    <property type="component" value="Unassembled WGS sequence"/>
</dbReference>
<dbReference type="SUPFAM" id="SSF46689">
    <property type="entry name" value="Homeodomain-like"/>
    <property type="match status" value="1"/>
</dbReference>
<dbReference type="PROSITE" id="PS50977">
    <property type="entry name" value="HTH_TETR_2"/>
    <property type="match status" value="1"/>
</dbReference>
<sequence>MSGDDDRVDGRSLRFQHRRPELLAAAVEYVLDRGIADLSLRPMARELGVTHGTVLRHFGTKEALVTEVVNTIREDLLDDLVRSAGTRAPGSPRDAMWSAWRRLSQPSERRQFVLLFELVAIHARDPDRFGSLAPMLVTDFLGPIEASLRGYGLPTREARKVATGFLGQVRGLQLDLVVTGDQRRVDAAMKNYIESVTS</sequence>
<dbReference type="InterPro" id="IPR001647">
    <property type="entry name" value="HTH_TetR"/>
</dbReference>
<comment type="caution">
    <text evidence="6">The sequence shown here is derived from an EMBL/GenBank/DDBJ whole genome shotgun (WGS) entry which is preliminary data.</text>
</comment>
<dbReference type="Pfam" id="PF00440">
    <property type="entry name" value="TetR_N"/>
    <property type="match status" value="1"/>
</dbReference>
<dbReference type="RefSeq" id="WP_378590600.1">
    <property type="nucleotide sequence ID" value="NZ_JBHSKD010000012.1"/>
</dbReference>
<feature type="DNA-binding region" description="H-T-H motif" evidence="4">
    <location>
        <begin position="39"/>
        <end position="58"/>
    </location>
</feature>
<evidence type="ECO:0000256" key="4">
    <source>
        <dbReference type="PROSITE-ProRule" id="PRU00335"/>
    </source>
</evidence>
<evidence type="ECO:0000313" key="7">
    <source>
        <dbReference type="Proteomes" id="UP001596087"/>
    </source>
</evidence>